<dbReference type="Proteomes" id="UP000799428">
    <property type="component" value="Unassembled WGS sequence"/>
</dbReference>
<organism evidence="2 3">
    <name type="scientific">Pleomassaria siparia CBS 279.74</name>
    <dbReference type="NCBI Taxonomy" id="1314801"/>
    <lineage>
        <taxon>Eukaryota</taxon>
        <taxon>Fungi</taxon>
        <taxon>Dikarya</taxon>
        <taxon>Ascomycota</taxon>
        <taxon>Pezizomycotina</taxon>
        <taxon>Dothideomycetes</taxon>
        <taxon>Pleosporomycetidae</taxon>
        <taxon>Pleosporales</taxon>
        <taxon>Pleomassariaceae</taxon>
        <taxon>Pleomassaria</taxon>
    </lineage>
</organism>
<dbReference type="EMBL" id="MU005770">
    <property type="protein sequence ID" value="KAF2709481.1"/>
    <property type="molecule type" value="Genomic_DNA"/>
</dbReference>
<keyword evidence="1" id="KW-0472">Membrane</keyword>
<gene>
    <name evidence="2" type="ORF">K504DRAFT_275452</name>
</gene>
<keyword evidence="3" id="KW-1185">Reference proteome</keyword>
<feature type="transmembrane region" description="Helical" evidence="1">
    <location>
        <begin position="106"/>
        <end position="124"/>
    </location>
</feature>
<sequence>MVAKMRMHNKSDPDDATFEILYRASYPALALLEASWGPHTQSRYSLFPIDCFFLLLASSSHLRLRILILAPHRHHVGTTYTSHLGHRRLFRSHIRNHILDSLQTRLISFVFCFSSTFFLIYRLVLETGHVTFHTSTRWNSNMPSRYLLQAVQKALRDNGFLLAAAEVLRYSSDIRWLFGSKASLYALSLFGAADRMICMTRKHGSHMRRCFRAFLDRRSSVCFDRLRHLTRPRSLASNCSFPRLLWVTGDAFAHVAHRLLARGAVRRARLDRIQSHRHLRSLGQSDVSDQLVDRARSGEPVLRNAEP</sequence>
<reference evidence="2" key="1">
    <citation type="journal article" date="2020" name="Stud. Mycol.">
        <title>101 Dothideomycetes genomes: a test case for predicting lifestyles and emergence of pathogens.</title>
        <authorList>
            <person name="Haridas S."/>
            <person name="Albert R."/>
            <person name="Binder M."/>
            <person name="Bloem J."/>
            <person name="Labutti K."/>
            <person name="Salamov A."/>
            <person name="Andreopoulos B."/>
            <person name="Baker S."/>
            <person name="Barry K."/>
            <person name="Bills G."/>
            <person name="Bluhm B."/>
            <person name="Cannon C."/>
            <person name="Castanera R."/>
            <person name="Culley D."/>
            <person name="Daum C."/>
            <person name="Ezra D."/>
            <person name="Gonzalez J."/>
            <person name="Henrissat B."/>
            <person name="Kuo A."/>
            <person name="Liang C."/>
            <person name="Lipzen A."/>
            <person name="Lutzoni F."/>
            <person name="Magnuson J."/>
            <person name="Mondo S."/>
            <person name="Nolan M."/>
            <person name="Ohm R."/>
            <person name="Pangilinan J."/>
            <person name="Park H.-J."/>
            <person name="Ramirez L."/>
            <person name="Alfaro M."/>
            <person name="Sun H."/>
            <person name="Tritt A."/>
            <person name="Yoshinaga Y."/>
            <person name="Zwiers L.-H."/>
            <person name="Turgeon B."/>
            <person name="Goodwin S."/>
            <person name="Spatafora J."/>
            <person name="Crous P."/>
            <person name="Grigoriev I."/>
        </authorList>
    </citation>
    <scope>NUCLEOTIDE SEQUENCE</scope>
    <source>
        <strain evidence="2">CBS 279.74</strain>
    </source>
</reference>
<keyword evidence="1" id="KW-0812">Transmembrane</keyword>
<proteinExistence type="predicted"/>
<evidence type="ECO:0000256" key="1">
    <source>
        <dbReference type="SAM" id="Phobius"/>
    </source>
</evidence>
<protein>
    <submittedName>
        <fullName evidence="2">Uncharacterized protein</fullName>
    </submittedName>
</protein>
<evidence type="ECO:0000313" key="3">
    <source>
        <dbReference type="Proteomes" id="UP000799428"/>
    </source>
</evidence>
<keyword evidence="1" id="KW-1133">Transmembrane helix</keyword>
<accession>A0A6G1KAL4</accession>
<name>A0A6G1KAL4_9PLEO</name>
<dbReference type="AlphaFoldDB" id="A0A6G1KAL4"/>
<evidence type="ECO:0000313" key="2">
    <source>
        <dbReference type="EMBL" id="KAF2709481.1"/>
    </source>
</evidence>